<dbReference type="InterPro" id="IPR036680">
    <property type="entry name" value="SPOR-like_sf"/>
</dbReference>
<dbReference type="AlphaFoldDB" id="A0A4Z0F7E0"/>
<protein>
    <submittedName>
        <fullName evidence="4">SPOR domain-containing protein</fullName>
    </submittedName>
</protein>
<dbReference type="GO" id="GO:0032506">
    <property type="term" value="P:cytokinetic process"/>
    <property type="evidence" value="ECO:0007669"/>
    <property type="project" value="TreeGrafter"/>
</dbReference>
<dbReference type="InterPro" id="IPR052521">
    <property type="entry name" value="Cell_div_SPOR-domain"/>
</dbReference>
<feature type="region of interest" description="Disordered" evidence="1">
    <location>
        <begin position="57"/>
        <end position="155"/>
    </location>
</feature>
<dbReference type="SUPFAM" id="SSF110997">
    <property type="entry name" value="Sporulation related repeat"/>
    <property type="match status" value="1"/>
</dbReference>
<sequence>MRVHDQAGRIMMDPVLKRRLAGAAVLWLGAMLLLPWILDQNPEEGAETTFVAAEDPEREMRTIDLAPPPLRETVPSEGSRPAEGAPPELARLAPAERQPDGTAEAVTDTAQPVSAPVEPARPADEVAASNRSAPPRASDIPRAASSSAPSVSRAPAATKGAGWSVQVGSFGDLQNAQSLAARLRQHQHGAQVSTLVLNGRTLYRVRVGHMARREEAEALRARIEQSMGLNGRVVPNP</sequence>
<keyword evidence="2" id="KW-1133">Transmembrane helix</keyword>
<organism evidence="4 5">
    <name type="scientific">Candidatus Macondimonas diazotrophica</name>
    <dbReference type="NCBI Taxonomy" id="2305248"/>
    <lineage>
        <taxon>Bacteria</taxon>
        <taxon>Pseudomonadati</taxon>
        <taxon>Pseudomonadota</taxon>
        <taxon>Gammaproteobacteria</taxon>
        <taxon>Chromatiales</taxon>
        <taxon>Ectothiorhodospiraceae</taxon>
        <taxon>Candidatus Macondimonas</taxon>
    </lineage>
</organism>
<dbReference type="GO" id="GO:0042834">
    <property type="term" value="F:peptidoglycan binding"/>
    <property type="evidence" value="ECO:0007669"/>
    <property type="project" value="InterPro"/>
</dbReference>
<dbReference type="Gene3D" id="3.30.70.1070">
    <property type="entry name" value="Sporulation related repeat"/>
    <property type="match status" value="1"/>
</dbReference>
<feature type="compositionally biased region" description="Low complexity" evidence="1">
    <location>
        <begin position="127"/>
        <end position="155"/>
    </location>
</feature>
<evidence type="ECO:0000256" key="2">
    <source>
        <dbReference type="SAM" id="Phobius"/>
    </source>
</evidence>
<evidence type="ECO:0000256" key="1">
    <source>
        <dbReference type="SAM" id="MobiDB-lite"/>
    </source>
</evidence>
<feature type="compositionally biased region" description="Low complexity" evidence="1">
    <location>
        <begin position="81"/>
        <end position="96"/>
    </location>
</feature>
<dbReference type="Proteomes" id="UP000297890">
    <property type="component" value="Unassembled WGS sequence"/>
</dbReference>
<dbReference type="InterPro" id="IPR007730">
    <property type="entry name" value="SPOR-like_dom"/>
</dbReference>
<keyword evidence="2" id="KW-0472">Membrane</keyword>
<dbReference type="PANTHER" id="PTHR38687">
    <property type="entry name" value="CELL DIVISION PROTEIN DEDD-RELATED"/>
    <property type="match status" value="1"/>
</dbReference>
<gene>
    <name evidence="4" type="ORF">E4680_09300</name>
</gene>
<keyword evidence="5" id="KW-1185">Reference proteome</keyword>
<comment type="caution">
    <text evidence="4">The sequence shown here is derived from an EMBL/GenBank/DDBJ whole genome shotgun (WGS) entry which is preliminary data.</text>
</comment>
<evidence type="ECO:0000313" key="5">
    <source>
        <dbReference type="Proteomes" id="UP000297890"/>
    </source>
</evidence>
<dbReference type="PANTHER" id="PTHR38687:SF1">
    <property type="entry name" value="CELL DIVISION PROTEIN DEDD"/>
    <property type="match status" value="1"/>
</dbReference>
<feature type="domain" description="SPOR" evidence="3">
    <location>
        <begin position="157"/>
        <end position="236"/>
    </location>
</feature>
<keyword evidence="2" id="KW-0812">Transmembrane</keyword>
<evidence type="ECO:0000259" key="3">
    <source>
        <dbReference type="PROSITE" id="PS51724"/>
    </source>
</evidence>
<accession>A0A4Z0F7E0</accession>
<dbReference type="GO" id="GO:0030428">
    <property type="term" value="C:cell septum"/>
    <property type="evidence" value="ECO:0007669"/>
    <property type="project" value="TreeGrafter"/>
</dbReference>
<dbReference type="PROSITE" id="PS51724">
    <property type="entry name" value="SPOR"/>
    <property type="match status" value="1"/>
</dbReference>
<evidence type="ECO:0000313" key="4">
    <source>
        <dbReference type="EMBL" id="TFZ82200.1"/>
    </source>
</evidence>
<dbReference type="OrthoDB" id="7069135at2"/>
<proteinExistence type="predicted"/>
<feature type="transmembrane region" description="Helical" evidence="2">
    <location>
        <begin position="20"/>
        <end position="38"/>
    </location>
</feature>
<dbReference type="EMBL" id="SRIO01000011">
    <property type="protein sequence ID" value="TFZ82200.1"/>
    <property type="molecule type" value="Genomic_DNA"/>
</dbReference>
<name>A0A4Z0F7E0_9GAMM</name>
<dbReference type="GO" id="GO:0032153">
    <property type="term" value="C:cell division site"/>
    <property type="evidence" value="ECO:0007669"/>
    <property type="project" value="TreeGrafter"/>
</dbReference>
<reference evidence="4 5" key="1">
    <citation type="journal article" date="2019" name="ISME J.">
        <title>Candidatus Macondimonas diazotrophica, a novel gammaproteobacterial genus dominating crude-oil-contaminated coastal sediments.</title>
        <authorList>
            <person name="Karthikeyan S."/>
            <person name="Konstantinidis K."/>
        </authorList>
    </citation>
    <scope>NUCLEOTIDE SEQUENCE [LARGE SCALE GENOMIC DNA]</scope>
    <source>
        <strain evidence="4 5">KTK01</strain>
    </source>
</reference>
<dbReference type="Pfam" id="PF05036">
    <property type="entry name" value="SPOR"/>
    <property type="match status" value="1"/>
</dbReference>